<dbReference type="Proteomes" id="UP000183832">
    <property type="component" value="Unassembled WGS sequence"/>
</dbReference>
<evidence type="ECO:0000313" key="3">
    <source>
        <dbReference type="Proteomes" id="UP000183832"/>
    </source>
</evidence>
<feature type="coiled-coil region" evidence="1">
    <location>
        <begin position="10"/>
        <end position="133"/>
    </location>
</feature>
<accession>A0A1J1J300</accession>
<protein>
    <submittedName>
        <fullName evidence="2">CLUMA_CG019296, isoform A</fullName>
    </submittedName>
</protein>
<name>A0A1J1J300_9DIPT</name>
<proteinExistence type="predicted"/>
<feature type="coiled-coil region" evidence="1">
    <location>
        <begin position="247"/>
        <end position="451"/>
    </location>
</feature>
<organism evidence="2 3">
    <name type="scientific">Clunio marinus</name>
    <dbReference type="NCBI Taxonomy" id="568069"/>
    <lineage>
        <taxon>Eukaryota</taxon>
        <taxon>Metazoa</taxon>
        <taxon>Ecdysozoa</taxon>
        <taxon>Arthropoda</taxon>
        <taxon>Hexapoda</taxon>
        <taxon>Insecta</taxon>
        <taxon>Pterygota</taxon>
        <taxon>Neoptera</taxon>
        <taxon>Endopterygota</taxon>
        <taxon>Diptera</taxon>
        <taxon>Nematocera</taxon>
        <taxon>Chironomoidea</taxon>
        <taxon>Chironomidae</taxon>
        <taxon>Clunio</taxon>
    </lineage>
</organism>
<evidence type="ECO:0000313" key="2">
    <source>
        <dbReference type="EMBL" id="CRL06164.1"/>
    </source>
</evidence>
<gene>
    <name evidence="2" type="ORF">CLUMA_CG019296</name>
</gene>
<dbReference type="OrthoDB" id="10255000at2759"/>
<dbReference type="AlphaFoldDB" id="A0A1J1J300"/>
<keyword evidence="3" id="KW-1185">Reference proteome</keyword>
<keyword evidence="1" id="KW-0175">Coiled coil</keyword>
<evidence type="ECO:0000256" key="1">
    <source>
        <dbReference type="SAM" id="Coils"/>
    </source>
</evidence>
<sequence>MQLVSQLALMDEAKDIIDDLVDERDELESNLTIETGKRTDLEIQLEKGEKLISQLQEKIDIIENDLLLNWITRDEHKQVEKRLKEEIVNGEAQLAAVRMEMESLRNEIKIHVEEKKAEEIANKENVKEQQKRRTIEISDDRHSTLEKCVEICSFSLDHLNGLAQFMSNLLQQKEFCESLSEATMNNMQCVINKTFELSNHAARFSISIDGCRMSSLPNISSLDLLMATARNSLGSIRDLCGHNKSFHDAKNEQIETMEVEMGKIKEDLLTARSEIDKLNQHNVILQEQVKEGKVQYERLNSGRNQLIEDIRNELKKVETENELLTTQMNEAKDIIDDLVDERDELESNLTIETGKRTDLKIQLEKGEKLISQLQEKIDIIENDLLLNWITRDEHKQVEKRLKEEIVNGEAQLAAVQMEMESLRNEIKIHVEEKKAEEIANKENVKEQQKRRTIEISDDRRLMLMNEAADSLDEISNPSEPSSCQMCTKYQSKILELKKYLSRAIEKIKMQSEIKAQNDRHIQKQLSNTESFLHSARANMENILKSRNVPQE</sequence>
<dbReference type="EMBL" id="CVRI01000066">
    <property type="protein sequence ID" value="CRL06164.1"/>
    <property type="molecule type" value="Genomic_DNA"/>
</dbReference>
<reference evidence="2 3" key="1">
    <citation type="submission" date="2015-04" db="EMBL/GenBank/DDBJ databases">
        <authorList>
            <person name="Syromyatnikov M.Y."/>
            <person name="Popov V.N."/>
        </authorList>
    </citation>
    <scope>NUCLEOTIDE SEQUENCE [LARGE SCALE GENOMIC DNA]</scope>
</reference>